<evidence type="ECO:0000313" key="1">
    <source>
        <dbReference type="EMBL" id="TXK33302.1"/>
    </source>
</evidence>
<dbReference type="OrthoDB" id="9924035at2"/>
<evidence type="ECO:0000313" key="2">
    <source>
        <dbReference type="Proteomes" id="UP000321926"/>
    </source>
</evidence>
<protein>
    <recommendedName>
        <fullName evidence="3">STAS/SEC14 domain-containing protein</fullName>
    </recommendedName>
</protein>
<keyword evidence="2" id="KW-1185">Reference proteome</keyword>
<evidence type="ECO:0008006" key="3">
    <source>
        <dbReference type="Google" id="ProtNLM"/>
    </source>
</evidence>
<dbReference type="RefSeq" id="WP_147923363.1">
    <property type="nucleotide sequence ID" value="NZ_VRTY01000092.1"/>
</dbReference>
<organism evidence="1 2">
    <name type="scientific">Pontibacter qinzhouensis</name>
    <dbReference type="NCBI Taxonomy" id="2603253"/>
    <lineage>
        <taxon>Bacteria</taxon>
        <taxon>Pseudomonadati</taxon>
        <taxon>Bacteroidota</taxon>
        <taxon>Cytophagia</taxon>
        <taxon>Cytophagales</taxon>
        <taxon>Hymenobacteraceae</taxon>
        <taxon>Pontibacter</taxon>
    </lineage>
</organism>
<proteinExistence type="predicted"/>
<accession>A0A5C8J6X0</accession>
<reference evidence="1 2" key="1">
    <citation type="submission" date="2019-08" db="EMBL/GenBank/DDBJ databases">
        <authorList>
            <person name="Shi S."/>
        </authorList>
    </citation>
    <scope>NUCLEOTIDE SEQUENCE [LARGE SCALE GENOMIC DNA]</scope>
    <source>
        <strain evidence="1 2">GY10130</strain>
    </source>
</reference>
<dbReference type="AlphaFoldDB" id="A0A5C8J6X0"/>
<dbReference type="EMBL" id="VRTY01000092">
    <property type="protein sequence ID" value="TXK33302.1"/>
    <property type="molecule type" value="Genomic_DNA"/>
</dbReference>
<sequence>MNLLETTPTTLGKPLSTGISTLVLPDLHEHNIAKVKQSIDSFISSARKYGTASVIIDGSNSTVTLPEITFKLILDYIAIGLKSAHVQRAARVQFSNTLHEAQAKDSFSTIERTLRPSFQSEEFETVIEANAWLSVFS</sequence>
<gene>
    <name evidence="1" type="ORF">FVR03_19060</name>
</gene>
<comment type="caution">
    <text evidence="1">The sequence shown here is derived from an EMBL/GenBank/DDBJ whole genome shotgun (WGS) entry which is preliminary data.</text>
</comment>
<dbReference type="Proteomes" id="UP000321926">
    <property type="component" value="Unassembled WGS sequence"/>
</dbReference>
<name>A0A5C8J6X0_9BACT</name>